<evidence type="ECO:0000313" key="3">
    <source>
        <dbReference type="Proteomes" id="UP000001350"/>
    </source>
</evidence>
<dbReference type="AlphaFoldDB" id="C3MSH4"/>
<dbReference type="Proteomes" id="UP000001350">
    <property type="component" value="Chromosome"/>
</dbReference>
<dbReference type="KEGG" id="sia:M1425_2856"/>
<evidence type="ECO:0000256" key="1">
    <source>
        <dbReference type="SAM" id="Phobius"/>
    </source>
</evidence>
<keyword evidence="1" id="KW-1133">Transmembrane helix</keyword>
<keyword evidence="1" id="KW-0812">Transmembrane</keyword>
<organism evidence="2 3">
    <name type="scientific">Saccharolobus islandicus (strain M.14.25 / Kamchatka #1)</name>
    <name type="common">Sulfolobus islandicus</name>
    <dbReference type="NCBI Taxonomy" id="427317"/>
    <lineage>
        <taxon>Archaea</taxon>
        <taxon>Thermoproteota</taxon>
        <taxon>Thermoprotei</taxon>
        <taxon>Sulfolobales</taxon>
        <taxon>Sulfolobaceae</taxon>
        <taxon>Saccharolobus</taxon>
    </lineage>
</organism>
<name>C3MSH4_SACI4</name>
<reference evidence="2 3" key="1">
    <citation type="journal article" date="2009" name="Proc. Natl. Acad. Sci. U.S.A.">
        <title>Biogeography of the Sulfolobus islandicus pan-genome.</title>
        <authorList>
            <person name="Reno M.L."/>
            <person name="Held N.L."/>
            <person name="Fields C.J."/>
            <person name="Burke P.V."/>
            <person name="Whitaker R.J."/>
        </authorList>
    </citation>
    <scope>NUCLEOTIDE SEQUENCE [LARGE SCALE GENOMIC DNA]</scope>
    <source>
        <strain evidence="3">M.14.25 / Kamchatka #1</strain>
    </source>
</reference>
<protein>
    <submittedName>
        <fullName evidence="2">Uncharacterized protein</fullName>
    </submittedName>
</protein>
<accession>C3MSH4</accession>
<dbReference type="HOGENOM" id="CLU_2985851_0_0_2"/>
<evidence type="ECO:0000313" key="2">
    <source>
        <dbReference type="EMBL" id="ACP39117.1"/>
    </source>
</evidence>
<gene>
    <name evidence="2" type="ordered locus">M1425_2856</name>
</gene>
<sequence>MLVLLLMNRRNLITAIMGIIIITEVITYVTYFIVSAQHIPAGKFIKISNVDLVPKIR</sequence>
<feature type="transmembrane region" description="Helical" evidence="1">
    <location>
        <begin position="12"/>
        <end position="34"/>
    </location>
</feature>
<proteinExistence type="predicted"/>
<keyword evidence="1" id="KW-0472">Membrane</keyword>
<dbReference type="EMBL" id="CP001400">
    <property type="protein sequence ID" value="ACP39117.1"/>
    <property type="molecule type" value="Genomic_DNA"/>
</dbReference>